<dbReference type="InterPro" id="IPR022764">
    <property type="entry name" value="Peptidase_S54_rhomboid_dom"/>
</dbReference>
<dbReference type="SUPFAM" id="SSF144091">
    <property type="entry name" value="Rhomboid-like"/>
    <property type="match status" value="1"/>
</dbReference>
<keyword evidence="3 7" id="KW-0812">Transmembrane</keyword>
<dbReference type="GO" id="GO:0006465">
    <property type="term" value="P:signal peptide processing"/>
    <property type="evidence" value="ECO:0007669"/>
    <property type="project" value="TreeGrafter"/>
</dbReference>
<evidence type="ECO:0000256" key="5">
    <source>
        <dbReference type="ARBA" id="ARBA00022989"/>
    </source>
</evidence>
<keyword evidence="10" id="KW-1185">Reference proteome</keyword>
<evidence type="ECO:0000313" key="9">
    <source>
        <dbReference type="EMBL" id="GHJ84415.1"/>
    </source>
</evidence>
<evidence type="ECO:0000256" key="3">
    <source>
        <dbReference type="ARBA" id="ARBA00022692"/>
    </source>
</evidence>
<name>A0A8H3YCK2_9TREE</name>
<feature type="transmembrane region" description="Helical" evidence="7">
    <location>
        <begin position="285"/>
        <end position="308"/>
    </location>
</feature>
<feature type="transmembrane region" description="Helical" evidence="7">
    <location>
        <begin position="140"/>
        <end position="159"/>
    </location>
</feature>
<evidence type="ECO:0000259" key="8">
    <source>
        <dbReference type="Pfam" id="PF01694"/>
    </source>
</evidence>
<dbReference type="PANTHER" id="PTHR43731:SF14">
    <property type="entry name" value="PRESENILIN-ASSOCIATED RHOMBOID-LIKE PROTEIN, MITOCHONDRIAL"/>
    <property type="match status" value="1"/>
</dbReference>
<dbReference type="InterPro" id="IPR035952">
    <property type="entry name" value="Rhomboid-like_sf"/>
</dbReference>
<dbReference type="AlphaFoldDB" id="A0A8H3YCK2"/>
<dbReference type="Proteomes" id="UP000620104">
    <property type="component" value="Unassembled WGS sequence"/>
</dbReference>
<dbReference type="OrthoDB" id="418595at2759"/>
<dbReference type="GO" id="GO:0004252">
    <property type="term" value="F:serine-type endopeptidase activity"/>
    <property type="evidence" value="ECO:0007669"/>
    <property type="project" value="InterPro"/>
</dbReference>
<gene>
    <name evidence="9" type="ORF">NliqN6_0817</name>
</gene>
<sequence>MKLVSARHLSAMQRNAPMSLFTAASRRGFLCNSILGKSVLSTNPFSGQRAFFSVSGISRRSDLPQKSAGFQKLSTTAATPLKLSLQSSRFLSTTRLLSLRESYFQRPLSKTRSGYGGRGGGGRSWWQNFRRRLDNLPPMYVVYGLIGINVAIYGLWQYAQTSWQRFRDPSLYYWMSRNFIVSEANFAAGRIHTLLTACFSHSTSSHIFLNMLGLYFIAPATVGLLGTTGFLGLYLGGGIISSLVSLVWHRAVTGNRGKPRGSEGASGAIYSCLSAFATMFPNAKFLMFFIIPMPAWAAVGGIFAYDLWSSIKSPYSMTDSAGHIGGMLAGVAFGLAARGRGGFRGGPRVPWR</sequence>
<keyword evidence="4" id="KW-0378">Hydrolase</keyword>
<dbReference type="PANTHER" id="PTHR43731">
    <property type="entry name" value="RHOMBOID PROTEASE"/>
    <property type="match status" value="1"/>
</dbReference>
<comment type="caution">
    <text evidence="9">The sequence shown here is derived from an EMBL/GenBank/DDBJ whole genome shotgun (WGS) entry which is preliminary data.</text>
</comment>
<accession>A0A8H3YCK2</accession>
<evidence type="ECO:0000256" key="6">
    <source>
        <dbReference type="ARBA" id="ARBA00023136"/>
    </source>
</evidence>
<evidence type="ECO:0000313" key="10">
    <source>
        <dbReference type="Proteomes" id="UP000620104"/>
    </source>
</evidence>
<dbReference type="EMBL" id="BLZA01000007">
    <property type="protein sequence ID" value="GHJ84415.1"/>
    <property type="molecule type" value="Genomic_DNA"/>
</dbReference>
<feature type="transmembrane region" description="Helical" evidence="7">
    <location>
        <begin position="320"/>
        <end position="337"/>
    </location>
</feature>
<evidence type="ECO:0000256" key="4">
    <source>
        <dbReference type="ARBA" id="ARBA00022801"/>
    </source>
</evidence>
<keyword evidence="6 7" id="KW-0472">Membrane</keyword>
<feature type="transmembrane region" description="Helical" evidence="7">
    <location>
        <begin position="231"/>
        <end position="248"/>
    </location>
</feature>
<organism evidence="9 10">
    <name type="scientific">Naganishia liquefaciens</name>
    <dbReference type="NCBI Taxonomy" id="104408"/>
    <lineage>
        <taxon>Eukaryota</taxon>
        <taxon>Fungi</taxon>
        <taxon>Dikarya</taxon>
        <taxon>Basidiomycota</taxon>
        <taxon>Agaricomycotina</taxon>
        <taxon>Tremellomycetes</taxon>
        <taxon>Filobasidiales</taxon>
        <taxon>Filobasidiaceae</taxon>
        <taxon>Naganishia</taxon>
    </lineage>
</organism>
<feature type="domain" description="Peptidase S54 rhomboid" evidence="8">
    <location>
        <begin position="189"/>
        <end position="336"/>
    </location>
</feature>
<comment type="subcellular location">
    <subcellularLocation>
        <location evidence="1">Membrane</location>
        <topology evidence="1">Multi-pass membrane protein</topology>
    </subcellularLocation>
</comment>
<keyword evidence="5 7" id="KW-1133">Transmembrane helix</keyword>
<dbReference type="Pfam" id="PF01694">
    <property type="entry name" value="Rhomboid"/>
    <property type="match status" value="1"/>
</dbReference>
<dbReference type="Gene3D" id="1.20.1540.10">
    <property type="entry name" value="Rhomboid-like"/>
    <property type="match status" value="1"/>
</dbReference>
<reference evidence="9" key="1">
    <citation type="submission" date="2020-07" db="EMBL/GenBank/DDBJ databases">
        <title>Draft Genome Sequence of a Deep-Sea Yeast, Naganishia (Cryptococcus) liquefaciens strain N6.</title>
        <authorList>
            <person name="Han Y.W."/>
            <person name="Kajitani R."/>
            <person name="Morimoto H."/>
            <person name="Parhat M."/>
            <person name="Tsubouchi H."/>
            <person name="Bakenova O."/>
            <person name="Ogata M."/>
            <person name="Argunhan B."/>
            <person name="Aoki R."/>
            <person name="Kajiwara S."/>
            <person name="Itoh T."/>
            <person name="Iwasaki H."/>
        </authorList>
    </citation>
    <scope>NUCLEOTIDE SEQUENCE</scope>
    <source>
        <strain evidence="9">N6</strain>
    </source>
</reference>
<evidence type="ECO:0000256" key="2">
    <source>
        <dbReference type="ARBA" id="ARBA00009045"/>
    </source>
</evidence>
<dbReference type="GO" id="GO:0016020">
    <property type="term" value="C:membrane"/>
    <property type="evidence" value="ECO:0007669"/>
    <property type="project" value="UniProtKB-SubCell"/>
</dbReference>
<feature type="transmembrane region" description="Helical" evidence="7">
    <location>
        <begin position="207"/>
        <end position="225"/>
    </location>
</feature>
<evidence type="ECO:0000256" key="7">
    <source>
        <dbReference type="SAM" id="Phobius"/>
    </source>
</evidence>
<proteinExistence type="inferred from homology"/>
<dbReference type="InterPro" id="IPR050925">
    <property type="entry name" value="Rhomboid_protease_S54"/>
</dbReference>
<evidence type="ECO:0000256" key="1">
    <source>
        <dbReference type="ARBA" id="ARBA00004141"/>
    </source>
</evidence>
<comment type="similarity">
    <text evidence="2">Belongs to the peptidase S54 family.</text>
</comment>
<protein>
    <recommendedName>
        <fullName evidence="8">Peptidase S54 rhomboid domain-containing protein</fullName>
    </recommendedName>
</protein>